<evidence type="ECO:0000259" key="6">
    <source>
        <dbReference type="Pfam" id="PF00724"/>
    </source>
</evidence>
<comment type="caution">
    <text evidence="7">The sequence shown here is derived from an EMBL/GenBank/DDBJ whole genome shotgun (WGS) entry which is preliminary data.</text>
</comment>
<proteinExistence type="predicted"/>
<keyword evidence="4" id="KW-0521">NADP</keyword>
<dbReference type="GO" id="GO:0050661">
    <property type="term" value="F:NADP binding"/>
    <property type="evidence" value="ECO:0007669"/>
    <property type="project" value="InterPro"/>
</dbReference>
<dbReference type="InterPro" id="IPR044152">
    <property type="entry name" value="YqjM-like"/>
</dbReference>
<keyword evidence="3" id="KW-0288">FMN</keyword>
<gene>
    <name evidence="7" type="ORF">DFJ68_2593</name>
</gene>
<dbReference type="InterPro" id="IPR001155">
    <property type="entry name" value="OxRdtase_FMN_N"/>
</dbReference>
<dbReference type="InterPro" id="IPR013785">
    <property type="entry name" value="Aldolase_TIM"/>
</dbReference>
<evidence type="ECO:0000256" key="5">
    <source>
        <dbReference type="ARBA" id="ARBA00023002"/>
    </source>
</evidence>
<dbReference type="GO" id="GO:0010181">
    <property type="term" value="F:FMN binding"/>
    <property type="evidence" value="ECO:0007669"/>
    <property type="project" value="InterPro"/>
</dbReference>
<protein>
    <submittedName>
        <fullName evidence="7">2,4-dienoyl-CoA reductase-like NADH-dependent reductase (Old Yellow Enzyme family)</fullName>
    </submittedName>
</protein>
<dbReference type="Gene3D" id="3.20.20.70">
    <property type="entry name" value="Aldolase class I"/>
    <property type="match status" value="1"/>
</dbReference>
<dbReference type="PANTHER" id="PTHR43303">
    <property type="entry name" value="NADPH DEHYDROGENASE C23G7.10C-RELATED"/>
    <property type="match status" value="1"/>
</dbReference>
<evidence type="ECO:0000256" key="1">
    <source>
        <dbReference type="ARBA" id="ARBA00001917"/>
    </source>
</evidence>
<keyword evidence="8" id="KW-1185">Reference proteome</keyword>
<sequence>MLWARRIAAPYDLRATRGRSFHSPSGSAATIGWTLVGVGSGPGFGPDVVSTEDAEDAGNGAVASPVAPLVTSTLDATSQTHDSVDHTVDDAGTDRPLLLQPLTLGGTTFRNRAWVAPMCQYRVEREDGVPTDWHLVHLGARAQGGFGLVLTEATAVVPEGRISPQDTGLWNDEQVEAWSRITTFIREQGAASGVQLAHAGRKASTYRDFPGEPRGTVPGDRGGWPTVAPSAEAFADCAAPAEMTHDDVDALVEAFAAATRRADRAGFDVVEIHAAHGYLLHEWLSPLANHRTDELGGDFEGRVTVPLRVVDAVRAAWPEDKPLLVRISATDWVEGGWDLEQSVRLSRLLAERGVDLVDCSSGGAVPGAEIPVGPGYQVPLAAGVREGADVPTGAVGLITEPKQAEQVLVDGEADVVLLARAALREPAWPLRAAHELGMPWQEAPYPAAHARGHWHDAR</sequence>
<evidence type="ECO:0000313" key="7">
    <source>
        <dbReference type="EMBL" id="RKT79137.1"/>
    </source>
</evidence>
<dbReference type="Pfam" id="PF00724">
    <property type="entry name" value="Oxidored_FMN"/>
    <property type="match status" value="1"/>
</dbReference>
<dbReference type="SUPFAM" id="SSF51395">
    <property type="entry name" value="FMN-linked oxidoreductases"/>
    <property type="match status" value="1"/>
</dbReference>
<accession>A0A495XXX8</accession>
<reference evidence="7 8" key="1">
    <citation type="submission" date="2018-10" db="EMBL/GenBank/DDBJ databases">
        <title>Sequencing the genomes of 1000 actinobacteria strains.</title>
        <authorList>
            <person name="Klenk H.-P."/>
        </authorList>
    </citation>
    <scope>NUCLEOTIDE SEQUENCE [LARGE SCALE GENOMIC DNA]</scope>
    <source>
        <strain evidence="7 8">DSM 44267</strain>
    </source>
</reference>
<evidence type="ECO:0000256" key="2">
    <source>
        <dbReference type="ARBA" id="ARBA00022630"/>
    </source>
</evidence>
<organism evidence="7 8">
    <name type="scientific">Terracoccus luteus</name>
    <dbReference type="NCBI Taxonomy" id="53356"/>
    <lineage>
        <taxon>Bacteria</taxon>
        <taxon>Bacillati</taxon>
        <taxon>Actinomycetota</taxon>
        <taxon>Actinomycetes</taxon>
        <taxon>Micrococcales</taxon>
        <taxon>Intrasporangiaceae</taxon>
        <taxon>Terracoccus</taxon>
    </lineage>
</organism>
<dbReference type="CDD" id="cd02932">
    <property type="entry name" value="OYE_YqiM_FMN"/>
    <property type="match status" value="1"/>
</dbReference>
<dbReference type="Proteomes" id="UP000278440">
    <property type="component" value="Unassembled WGS sequence"/>
</dbReference>
<dbReference type="EMBL" id="RBXT01000001">
    <property type="protein sequence ID" value="RKT79137.1"/>
    <property type="molecule type" value="Genomic_DNA"/>
</dbReference>
<dbReference type="AlphaFoldDB" id="A0A495XXX8"/>
<keyword evidence="2" id="KW-0285">Flavoprotein</keyword>
<dbReference type="GO" id="GO:0003959">
    <property type="term" value="F:NADPH dehydrogenase activity"/>
    <property type="evidence" value="ECO:0007669"/>
    <property type="project" value="InterPro"/>
</dbReference>
<name>A0A495XXX8_9MICO</name>
<evidence type="ECO:0000313" key="8">
    <source>
        <dbReference type="Proteomes" id="UP000278440"/>
    </source>
</evidence>
<feature type="domain" description="NADH:flavin oxidoreductase/NADH oxidase N-terminal" evidence="6">
    <location>
        <begin position="98"/>
        <end position="436"/>
    </location>
</feature>
<comment type="cofactor">
    <cofactor evidence="1">
        <name>FMN</name>
        <dbReference type="ChEBI" id="CHEBI:58210"/>
    </cofactor>
</comment>
<evidence type="ECO:0000256" key="3">
    <source>
        <dbReference type="ARBA" id="ARBA00022643"/>
    </source>
</evidence>
<evidence type="ECO:0000256" key="4">
    <source>
        <dbReference type="ARBA" id="ARBA00022857"/>
    </source>
</evidence>
<keyword evidence="5" id="KW-0560">Oxidoreductase</keyword>
<dbReference type="PANTHER" id="PTHR43303:SF4">
    <property type="entry name" value="NADPH DEHYDROGENASE C23G7.10C-RELATED"/>
    <property type="match status" value="1"/>
</dbReference>